<organism evidence="7 8">
    <name type="scientific">Paenibacillus melissococcoides</name>
    <dbReference type="NCBI Taxonomy" id="2912268"/>
    <lineage>
        <taxon>Bacteria</taxon>
        <taxon>Bacillati</taxon>
        <taxon>Bacillota</taxon>
        <taxon>Bacilli</taxon>
        <taxon>Bacillales</taxon>
        <taxon>Paenibacillaceae</taxon>
        <taxon>Paenibacillus</taxon>
    </lineage>
</organism>
<evidence type="ECO:0000256" key="3">
    <source>
        <dbReference type="ARBA" id="ARBA00022884"/>
    </source>
</evidence>
<dbReference type="Gene3D" id="3.40.970.40">
    <property type="entry name" value="fibrinogen binding protein from staphylococcus aureus domain like"/>
    <property type="match status" value="1"/>
</dbReference>
<dbReference type="Proteomes" id="UP001154322">
    <property type="component" value="Unassembled WGS sequence"/>
</dbReference>
<evidence type="ECO:0000259" key="6">
    <source>
        <dbReference type="Pfam" id="PF05670"/>
    </source>
</evidence>
<protein>
    <recommendedName>
        <fullName evidence="5">Rqc2 homolog RqcH</fullName>
        <shortName evidence="5">RqcH</shortName>
    </recommendedName>
</protein>
<dbReference type="HAMAP" id="MF_00844_B">
    <property type="entry name" value="RqcH_B"/>
    <property type="match status" value="1"/>
</dbReference>
<evidence type="ECO:0000256" key="1">
    <source>
        <dbReference type="ARBA" id="ARBA00022555"/>
    </source>
</evidence>
<evidence type="ECO:0000256" key="2">
    <source>
        <dbReference type="ARBA" id="ARBA00022730"/>
    </source>
</evidence>
<dbReference type="Gene3D" id="1.10.8.50">
    <property type="match status" value="1"/>
</dbReference>
<keyword evidence="5" id="KW-0175">Coiled coil</keyword>
<evidence type="ECO:0000256" key="4">
    <source>
        <dbReference type="ARBA" id="ARBA00022917"/>
    </source>
</evidence>
<dbReference type="PANTHER" id="PTHR15239:SF6">
    <property type="entry name" value="RIBOSOME QUALITY CONTROL COMPLEX SUBUNIT NEMF"/>
    <property type="match status" value="1"/>
</dbReference>
<keyword evidence="2 5" id="KW-0699">rRNA-binding</keyword>
<comment type="similarity">
    <text evidence="5">Belongs to the NEMF family.</text>
</comment>
<keyword evidence="1 5" id="KW-0820">tRNA-binding</keyword>
<name>A0ABN8UBV1_9BACL</name>
<comment type="caution">
    <text evidence="7">The sequence shown here is derived from an EMBL/GenBank/DDBJ whole genome shotgun (WGS) entry which is preliminary data.</text>
</comment>
<dbReference type="InterPro" id="IPR008532">
    <property type="entry name" value="NFACT_RNA-bd"/>
</dbReference>
<feature type="coiled-coil region" evidence="5">
    <location>
        <begin position="331"/>
        <end position="358"/>
    </location>
</feature>
<evidence type="ECO:0000313" key="7">
    <source>
        <dbReference type="EMBL" id="CAH8247287.1"/>
    </source>
</evidence>
<evidence type="ECO:0000256" key="5">
    <source>
        <dbReference type="HAMAP-Rule" id="MF_00844"/>
    </source>
</evidence>
<gene>
    <name evidence="5" type="primary">rqcH</name>
    <name evidence="7" type="ORF">WJ0W_004521</name>
</gene>
<dbReference type="InterPro" id="IPR043682">
    <property type="entry name" value="RqcH_bacterial"/>
</dbReference>
<accession>A0ABN8UBV1</accession>
<keyword evidence="4 5" id="KW-0648">Protein biosynthesis</keyword>
<comment type="subunit">
    <text evidence="5">Associates with stalled 50S ribosomal subunits. Binds to RqcP.</text>
</comment>
<sequence>MALDGIVTRALAHELRQTIGARIHKIYQPTEHDIVLHIRTAGRNRKLLLSANPTYPRVHFTEESFTNPPEPPMFCMLMRKYCENGIIEQVEQIGSERILHFRVRQRDELGDEAIKTIVVELTGRHSNIILLDAATAAIVDGIHHVTPAISSYRIVMPGFAYTAPPEQHKADPLETDAEQFLAWWEEAAAGGPAADQAPAALGEAGTSHGLPAKQASKWLVSRFSGISPRLAEEMVYRAGAGRAEADADADRLLDGPALWEAFSRIMEQVRDHRYEPTLVEDEAGKSYFSALPLTHIEGTRTEYESMSDCMEAFYGDKAERDMIKQRVGDLARFLQQEHDKNAKKLEKLQATLEEAKDADRYRVMGELLFASLHMLRKGDASVELPNYYDEEGGMITIPLDPLLSPSDNAQRFFKKYNKAKNSIAVVQEQMRAAEEENRYFEMLLHQLAGANLQDAQEIREELVQEGYLRVRERKGKRKKKDGRPTVYCYTSSEGIPIYVGKNNLQNEYVTNRLAQPNDTWLHTKDIPGSHVVIRSERFGDATLEEAAQLAAYFSQGKHSSLVPVDYTLIRHVRKPNGAKPGFVIYERQKTLFITPDADRVGQLPVSVKTSG</sequence>
<dbReference type="PANTHER" id="PTHR15239">
    <property type="entry name" value="NUCLEAR EXPORT MEDIATOR FACTOR NEMF"/>
    <property type="match status" value="1"/>
</dbReference>
<keyword evidence="3 5" id="KW-0694">RNA-binding</keyword>
<dbReference type="Pfam" id="PF05670">
    <property type="entry name" value="NFACT-R_1"/>
    <property type="match status" value="1"/>
</dbReference>
<feature type="domain" description="NFACT RNA-binding" evidence="6">
    <location>
        <begin position="486"/>
        <end position="577"/>
    </location>
</feature>
<dbReference type="EMBL" id="CALYLO010000006">
    <property type="protein sequence ID" value="CAH8247287.1"/>
    <property type="molecule type" value="Genomic_DNA"/>
</dbReference>
<keyword evidence="8" id="KW-1185">Reference proteome</keyword>
<proteinExistence type="inferred from homology"/>
<dbReference type="Gene3D" id="2.30.310.10">
    <property type="entry name" value="ibrinogen binding protein from staphylococcus aureus domain"/>
    <property type="match status" value="1"/>
</dbReference>
<dbReference type="RefSeq" id="WP_213427062.1">
    <property type="nucleotide sequence ID" value="NZ_AP031286.1"/>
</dbReference>
<dbReference type="InterPro" id="IPR051608">
    <property type="entry name" value="RQC_Subunit_NEMF"/>
</dbReference>
<comment type="function">
    <text evidence="5">Key component of the ribosome quality control system (RQC), a ribosome-associated complex that mediates the extraction of incompletely synthesized nascent chains from stalled ribosomes and their subsequent degradation. RqcH recruits Ala-charged tRNA, and with RqcP directs the elongation of stalled nascent chains on 50S ribosomal subunits, leading to non-templated C-terminal alanine extensions (Ala tail). The Ala tail promotes nascent chain degradation. May add between 1 and at least 8 Ala residues. Binds to stalled 50S ribosomal subunits.</text>
</comment>
<dbReference type="Pfam" id="PF05833">
    <property type="entry name" value="NFACT_N"/>
    <property type="match status" value="1"/>
</dbReference>
<reference evidence="7" key="1">
    <citation type="submission" date="2022-06" db="EMBL/GenBank/DDBJ databases">
        <authorList>
            <person name="Dietemann V."/>
            <person name="Ory F."/>
            <person name="Dainat B."/>
            <person name="Oberhansli S."/>
        </authorList>
    </citation>
    <scope>NUCLEOTIDE SEQUENCE</scope>
    <source>
        <strain evidence="7">Ena-SAMPLE-TAB-26-04-2022-14:26:32:270-5432</strain>
    </source>
</reference>
<evidence type="ECO:0000313" key="8">
    <source>
        <dbReference type="Proteomes" id="UP001154322"/>
    </source>
</evidence>